<keyword evidence="2" id="KW-1185">Reference proteome</keyword>
<dbReference type="EMBL" id="WJBH02000005">
    <property type="protein sequence ID" value="KAI9558421.1"/>
    <property type="molecule type" value="Genomic_DNA"/>
</dbReference>
<accession>A0AAD5PSP9</accession>
<comment type="caution">
    <text evidence="1">The sequence shown here is derived from an EMBL/GenBank/DDBJ whole genome shotgun (WGS) entry which is preliminary data.</text>
</comment>
<protein>
    <submittedName>
        <fullName evidence="1">Uncharacterized protein</fullName>
    </submittedName>
</protein>
<name>A0AAD5PSP9_9CRUS</name>
<proteinExistence type="predicted"/>
<gene>
    <name evidence="1" type="ORF">GHT06_015203</name>
</gene>
<dbReference type="Proteomes" id="UP000820818">
    <property type="component" value="Linkage Group LG5"/>
</dbReference>
<sequence length="56" mass="6339">MCMWCYKKNSVALGLSVDRFHAPINGYSDVIRLRQHAPTSCDSKPRTKHTVVPPIL</sequence>
<organism evidence="1 2">
    <name type="scientific">Daphnia sinensis</name>
    <dbReference type="NCBI Taxonomy" id="1820382"/>
    <lineage>
        <taxon>Eukaryota</taxon>
        <taxon>Metazoa</taxon>
        <taxon>Ecdysozoa</taxon>
        <taxon>Arthropoda</taxon>
        <taxon>Crustacea</taxon>
        <taxon>Branchiopoda</taxon>
        <taxon>Diplostraca</taxon>
        <taxon>Cladocera</taxon>
        <taxon>Anomopoda</taxon>
        <taxon>Daphniidae</taxon>
        <taxon>Daphnia</taxon>
        <taxon>Daphnia similis group</taxon>
    </lineage>
</organism>
<evidence type="ECO:0000313" key="1">
    <source>
        <dbReference type="EMBL" id="KAI9558421.1"/>
    </source>
</evidence>
<reference evidence="1 2" key="1">
    <citation type="submission" date="2022-05" db="EMBL/GenBank/DDBJ databases">
        <title>A multi-omics perspective on studying reproductive biology in Daphnia sinensis.</title>
        <authorList>
            <person name="Jia J."/>
        </authorList>
    </citation>
    <scope>NUCLEOTIDE SEQUENCE [LARGE SCALE GENOMIC DNA]</scope>
    <source>
        <strain evidence="1 2">WSL</strain>
    </source>
</reference>
<evidence type="ECO:0000313" key="2">
    <source>
        <dbReference type="Proteomes" id="UP000820818"/>
    </source>
</evidence>
<dbReference type="AlphaFoldDB" id="A0AAD5PSP9"/>